<dbReference type="RefSeq" id="WP_147040646.1">
    <property type="nucleotide sequence ID" value="NZ_BJYZ01000018.1"/>
</dbReference>
<gene>
    <name evidence="2" type="ORF">SAE02_39360</name>
</gene>
<keyword evidence="1" id="KW-0732">Signal</keyword>
<accession>A0A512DTJ2</accession>
<protein>
    <submittedName>
        <fullName evidence="2">Uncharacterized protein</fullName>
    </submittedName>
</protein>
<dbReference type="EMBL" id="BJYZ01000018">
    <property type="protein sequence ID" value="GEO39788.1"/>
    <property type="molecule type" value="Genomic_DNA"/>
</dbReference>
<dbReference type="AlphaFoldDB" id="A0A512DTJ2"/>
<dbReference type="Proteomes" id="UP000321523">
    <property type="component" value="Unassembled WGS sequence"/>
</dbReference>
<proteinExistence type="predicted"/>
<feature type="signal peptide" evidence="1">
    <location>
        <begin position="1"/>
        <end position="22"/>
    </location>
</feature>
<feature type="chain" id="PRO_5021718038" evidence="1">
    <location>
        <begin position="23"/>
        <end position="112"/>
    </location>
</feature>
<evidence type="ECO:0000256" key="1">
    <source>
        <dbReference type="SAM" id="SignalP"/>
    </source>
</evidence>
<comment type="caution">
    <text evidence="2">The sequence shown here is derived from an EMBL/GenBank/DDBJ whole genome shotgun (WGS) entry which is preliminary data.</text>
</comment>
<name>A0A512DTJ2_9PROT</name>
<evidence type="ECO:0000313" key="3">
    <source>
        <dbReference type="Proteomes" id="UP000321523"/>
    </source>
</evidence>
<sequence>MLRIFGPALAVLALWTTIPAHAAQDVSQRKMIDKTCTTYQGEVHRPKLGYMTKGDQHRLKSEQRLLTVARMVHSDLNTYYNAMSGGAVEAPVLNIVRSSKRLGNKGCMPIPR</sequence>
<reference evidence="2 3" key="1">
    <citation type="submission" date="2019-07" db="EMBL/GenBank/DDBJ databases">
        <title>Whole genome shotgun sequence of Skermanella aerolata NBRC 106429.</title>
        <authorList>
            <person name="Hosoyama A."/>
            <person name="Uohara A."/>
            <person name="Ohji S."/>
            <person name="Ichikawa N."/>
        </authorList>
    </citation>
    <scope>NUCLEOTIDE SEQUENCE [LARGE SCALE GENOMIC DNA]</scope>
    <source>
        <strain evidence="2 3">NBRC 106429</strain>
    </source>
</reference>
<evidence type="ECO:0000313" key="2">
    <source>
        <dbReference type="EMBL" id="GEO39788.1"/>
    </source>
</evidence>
<keyword evidence="3" id="KW-1185">Reference proteome</keyword>
<organism evidence="2 3">
    <name type="scientific">Skermanella aerolata</name>
    <dbReference type="NCBI Taxonomy" id="393310"/>
    <lineage>
        <taxon>Bacteria</taxon>
        <taxon>Pseudomonadati</taxon>
        <taxon>Pseudomonadota</taxon>
        <taxon>Alphaproteobacteria</taxon>
        <taxon>Rhodospirillales</taxon>
        <taxon>Azospirillaceae</taxon>
        <taxon>Skermanella</taxon>
    </lineage>
</organism>